<proteinExistence type="predicted"/>
<sequence length="84" mass="9175">MSVPGRAGAVTTQAYAGLEPSGIQLISIQKTLPFNDPRNPLSYSVTRGSLRLESVDLLLRPPKQGDTTFGTRICEQETQKKTKD</sequence>
<reference evidence="1 2" key="1">
    <citation type="submission" date="2019-06" db="EMBL/GenBank/DDBJ databases">
        <authorList>
            <person name="Broberg M."/>
        </authorList>
    </citation>
    <scope>NUCLEOTIDE SEQUENCE [LARGE SCALE GENOMIC DNA]</scope>
</reference>
<dbReference type="Proteomes" id="UP000766486">
    <property type="component" value="Unassembled WGS sequence"/>
</dbReference>
<evidence type="ECO:0000313" key="1">
    <source>
        <dbReference type="EMBL" id="VUC37156.1"/>
    </source>
</evidence>
<keyword evidence="2" id="KW-1185">Reference proteome</keyword>
<evidence type="ECO:0000313" key="2">
    <source>
        <dbReference type="Proteomes" id="UP000766486"/>
    </source>
</evidence>
<dbReference type="EMBL" id="CABFNS010000936">
    <property type="protein sequence ID" value="VUC37156.1"/>
    <property type="molecule type" value="Genomic_DNA"/>
</dbReference>
<organism evidence="1 2">
    <name type="scientific">Bionectria ochroleuca</name>
    <name type="common">Gliocladium roseum</name>
    <dbReference type="NCBI Taxonomy" id="29856"/>
    <lineage>
        <taxon>Eukaryota</taxon>
        <taxon>Fungi</taxon>
        <taxon>Dikarya</taxon>
        <taxon>Ascomycota</taxon>
        <taxon>Pezizomycotina</taxon>
        <taxon>Sordariomycetes</taxon>
        <taxon>Hypocreomycetidae</taxon>
        <taxon>Hypocreales</taxon>
        <taxon>Bionectriaceae</taxon>
        <taxon>Clonostachys</taxon>
    </lineage>
</organism>
<comment type="caution">
    <text evidence="1">The sequence shown here is derived from an EMBL/GenBank/DDBJ whole genome shotgun (WGS) entry which is preliminary data.</text>
</comment>
<name>A0ABY6V0A0_BIOOC</name>
<protein>
    <submittedName>
        <fullName evidence="1">Uncharacterized protein</fullName>
    </submittedName>
</protein>
<accession>A0ABY6V0A0</accession>
<gene>
    <name evidence="1" type="ORF">CLO192961_LOCUS462922</name>
</gene>